<dbReference type="HOGENOM" id="CLU_1156971_0_0_1"/>
<name>A0A0C2ZEU3_9AGAM</name>
<sequence>MVRNLGVPSLVEYRHDDEMDRGTIVHVIERWVFVDSGSSLCTIHGTVFAMNVTIAGRDDGSQTKLELLSLVHIKVRLVSGQSVKLVTQTKLTCTWLCNCSGKSQVNPILATYLSRSATSMADHIKPHQMAGIYNAVPSQSVCHVLGGSHTIAMTMKVSKGKRSSKNSTNTRSKSRSCDLGCAPIPRPGIFAPSNGPFESVQEVHLLLRPINGSPRQIQCVISSLSPWPTSIYVTVDIVPR</sequence>
<dbReference type="InParanoid" id="A0A0C2ZEU3"/>
<proteinExistence type="predicted"/>
<evidence type="ECO:0000313" key="3">
    <source>
        <dbReference type="Proteomes" id="UP000053989"/>
    </source>
</evidence>
<dbReference type="Proteomes" id="UP000053989">
    <property type="component" value="Unassembled WGS sequence"/>
</dbReference>
<gene>
    <name evidence="2" type="ORF">SCLCIDRAFT_964417</name>
</gene>
<dbReference type="AlphaFoldDB" id="A0A0C2ZEU3"/>
<reference evidence="3" key="2">
    <citation type="submission" date="2015-01" db="EMBL/GenBank/DDBJ databases">
        <title>Evolutionary Origins and Diversification of the Mycorrhizal Mutualists.</title>
        <authorList>
            <consortium name="DOE Joint Genome Institute"/>
            <consortium name="Mycorrhizal Genomics Consortium"/>
            <person name="Kohler A."/>
            <person name="Kuo A."/>
            <person name="Nagy L.G."/>
            <person name="Floudas D."/>
            <person name="Copeland A."/>
            <person name="Barry K.W."/>
            <person name="Cichocki N."/>
            <person name="Veneault-Fourrey C."/>
            <person name="LaButti K."/>
            <person name="Lindquist E.A."/>
            <person name="Lipzen A."/>
            <person name="Lundell T."/>
            <person name="Morin E."/>
            <person name="Murat C."/>
            <person name="Riley R."/>
            <person name="Ohm R."/>
            <person name="Sun H."/>
            <person name="Tunlid A."/>
            <person name="Henrissat B."/>
            <person name="Grigoriev I.V."/>
            <person name="Hibbett D.S."/>
            <person name="Martin F."/>
        </authorList>
    </citation>
    <scope>NUCLEOTIDE SEQUENCE [LARGE SCALE GENOMIC DNA]</scope>
    <source>
        <strain evidence="3">Foug A</strain>
    </source>
</reference>
<dbReference type="EMBL" id="KN822064">
    <property type="protein sequence ID" value="KIM60253.1"/>
    <property type="molecule type" value="Genomic_DNA"/>
</dbReference>
<keyword evidence="3" id="KW-1185">Reference proteome</keyword>
<feature type="region of interest" description="Disordered" evidence="1">
    <location>
        <begin position="157"/>
        <end position="176"/>
    </location>
</feature>
<accession>A0A0C2ZEU3</accession>
<evidence type="ECO:0000256" key="1">
    <source>
        <dbReference type="SAM" id="MobiDB-lite"/>
    </source>
</evidence>
<organism evidence="2 3">
    <name type="scientific">Scleroderma citrinum Foug A</name>
    <dbReference type="NCBI Taxonomy" id="1036808"/>
    <lineage>
        <taxon>Eukaryota</taxon>
        <taxon>Fungi</taxon>
        <taxon>Dikarya</taxon>
        <taxon>Basidiomycota</taxon>
        <taxon>Agaricomycotina</taxon>
        <taxon>Agaricomycetes</taxon>
        <taxon>Agaricomycetidae</taxon>
        <taxon>Boletales</taxon>
        <taxon>Sclerodermatineae</taxon>
        <taxon>Sclerodermataceae</taxon>
        <taxon>Scleroderma</taxon>
    </lineage>
</organism>
<protein>
    <submittedName>
        <fullName evidence="2">Uncharacterized protein</fullName>
    </submittedName>
</protein>
<reference evidence="2 3" key="1">
    <citation type="submission" date="2014-04" db="EMBL/GenBank/DDBJ databases">
        <authorList>
            <consortium name="DOE Joint Genome Institute"/>
            <person name="Kuo A."/>
            <person name="Kohler A."/>
            <person name="Nagy L.G."/>
            <person name="Floudas D."/>
            <person name="Copeland A."/>
            <person name="Barry K.W."/>
            <person name="Cichocki N."/>
            <person name="Veneault-Fourrey C."/>
            <person name="LaButti K."/>
            <person name="Lindquist E.A."/>
            <person name="Lipzen A."/>
            <person name="Lundell T."/>
            <person name="Morin E."/>
            <person name="Murat C."/>
            <person name="Sun H."/>
            <person name="Tunlid A."/>
            <person name="Henrissat B."/>
            <person name="Grigoriev I.V."/>
            <person name="Hibbett D.S."/>
            <person name="Martin F."/>
            <person name="Nordberg H.P."/>
            <person name="Cantor M.N."/>
            <person name="Hua S.X."/>
        </authorList>
    </citation>
    <scope>NUCLEOTIDE SEQUENCE [LARGE SCALE GENOMIC DNA]</scope>
    <source>
        <strain evidence="2 3">Foug A</strain>
    </source>
</reference>
<evidence type="ECO:0000313" key="2">
    <source>
        <dbReference type="EMBL" id="KIM60253.1"/>
    </source>
</evidence>